<sequence length="531" mass="56337">MSNCSTGMVAAGHAATAETGASILRSGGNAVDAAVAAIATSFIAEPALTAPGGGGFLLIADAAGRSILYDGFARMPTGKRVTGVEPELKAVPIDFGDTVQSFHIGQGSVATPSLLPMLFRAHRENGKLPLREVLAPALDAARNGVRLNALQASFISLLRPILTDTPSCRALHTSHTSGDLWREGESFRNPELANTLEMLAIDGIEEMSHGDLAKAIVKSCSPYGLLCMDDMRSGQVQLRKPLGIHLFGGRLITNPPPSSGGLLIAFAATMLDRLYRHPETASLPWPVLAAEGMRSASLLRQNGFDSRVHESDISDSILNEAHIEAAAAKIRNRLRNLDSEVIKEPDNRHGSTTHISVIDKHGMAVSLTSSNGEGAGIVVPGTGIHLNNMLGEEDINPLGFHALPGGATLSSMMAPSIFIEKGKPSLVLGSGGSNRLRGAILQALLRHRLLDQDIEAAVHAPRLHNESGELDIEPELLNDHERHLLMSLGWKLRDWKRQSVYFGGVNAITRKPNGSLNGAGDPRRGGAVAFA</sequence>
<keyword evidence="4" id="KW-0865">Zymogen</keyword>
<reference evidence="6 7" key="1">
    <citation type="submission" date="2016-12" db="EMBL/GenBank/DDBJ databases">
        <title>Isolation and genomic insights into novel planktonic Zetaproteobacteria from stratified waters of the Chesapeake Bay.</title>
        <authorList>
            <person name="McAllister S.M."/>
            <person name="Kato S."/>
            <person name="Chan C.S."/>
            <person name="Chiu B.K."/>
            <person name="Field E.K."/>
        </authorList>
    </citation>
    <scope>NUCLEOTIDE SEQUENCE [LARGE SCALE GENOMIC DNA]</scope>
    <source>
        <strain evidence="6 7">CP-8</strain>
    </source>
</reference>
<accession>A0A2K8L5H1</accession>
<dbReference type="AlphaFoldDB" id="A0A2K8L5H1"/>
<evidence type="ECO:0000256" key="3">
    <source>
        <dbReference type="ARBA" id="ARBA00022801"/>
    </source>
</evidence>
<dbReference type="RefSeq" id="WP_100264947.1">
    <property type="nucleotide sequence ID" value="NZ_CP018800.1"/>
</dbReference>
<dbReference type="PANTHER" id="PTHR43199">
    <property type="entry name" value="GLUTATHIONE HYDROLASE"/>
    <property type="match status" value="1"/>
</dbReference>
<dbReference type="PANTHER" id="PTHR43199:SF1">
    <property type="entry name" value="GLUTATHIONE HYDROLASE PROENZYME"/>
    <property type="match status" value="1"/>
</dbReference>
<gene>
    <name evidence="6" type="ORF">Ga0123462_0619</name>
</gene>
<dbReference type="OrthoDB" id="5297205at2"/>
<dbReference type="Gene3D" id="3.60.20.40">
    <property type="match status" value="1"/>
</dbReference>
<dbReference type="EC" id="2.3.2.2" evidence="6"/>
<dbReference type="Pfam" id="PF01019">
    <property type="entry name" value="G_glu_transpept"/>
    <property type="match status" value="1"/>
</dbReference>
<dbReference type="KEGG" id="mfn:Ga0123462_0619"/>
<evidence type="ECO:0000313" key="7">
    <source>
        <dbReference type="Proteomes" id="UP000231637"/>
    </source>
</evidence>
<keyword evidence="6" id="KW-0012">Acyltransferase</keyword>
<dbReference type="EC" id="3.4.19.13" evidence="6"/>
<protein>
    <submittedName>
        <fullName evidence="6">Gamma-glutamyltranspeptidase</fullName>
        <ecNumber evidence="6">2.3.2.2</ecNumber>
        <ecNumber evidence="6">3.4.19.13</ecNumber>
    </submittedName>
</protein>
<evidence type="ECO:0000256" key="2">
    <source>
        <dbReference type="ARBA" id="ARBA00022679"/>
    </source>
</evidence>
<dbReference type="GO" id="GO:0103068">
    <property type="term" value="F:leukotriene C4 gamma-glutamyl transferase activity"/>
    <property type="evidence" value="ECO:0007669"/>
    <property type="project" value="UniProtKB-EC"/>
</dbReference>
<dbReference type="EMBL" id="CP018800">
    <property type="protein sequence ID" value="ATX81489.1"/>
    <property type="molecule type" value="Genomic_DNA"/>
</dbReference>
<evidence type="ECO:0000256" key="1">
    <source>
        <dbReference type="ARBA" id="ARBA00009381"/>
    </source>
</evidence>
<dbReference type="PRINTS" id="PR01210">
    <property type="entry name" value="GGTRANSPTASE"/>
</dbReference>
<dbReference type="InterPro" id="IPR051792">
    <property type="entry name" value="GGT_bact"/>
</dbReference>
<feature type="region of interest" description="Disordered" evidence="5">
    <location>
        <begin position="512"/>
        <end position="531"/>
    </location>
</feature>
<dbReference type="SUPFAM" id="SSF56235">
    <property type="entry name" value="N-terminal nucleophile aminohydrolases (Ntn hydrolases)"/>
    <property type="match status" value="1"/>
</dbReference>
<dbReference type="GO" id="GO:0036374">
    <property type="term" value="F:glutathione hydrolase activity"/>
    <property type="evidence" value="ECO:0007669"/>
    <property type="project" value="UniProtKB-EC"/>
</dbReference>
<comment type="similarity">
    <text evidence="1">Belongs to the gamma-glutamyltransferase family.</text>
</comment>
<dbReference type="InterPro" id="IPR043137">
    <property type="entry name" value="GGT_ssub_C"/>
</dbReference>
<dbReference type="Proteomes" id="UP000231637">
    <property type="component" value="Chromosome"/>
</dbReference>
<organism evidence="6 7">
    <name type="scientific">Mariprofundus ferrinatatus</name>
    <dbReference type="NCBI Taxonomy" id="1921087"/>
    <lineage>
        <taxon>Bacteria</taxon>
        <taxon>Pseudomonadati</taxon>
        <taxon>Pseudomonadota</taxon>
        <taxon>Candidatius Mariprofundia</taxon>
        <taxon>Mariprofundales</taxon>
        <taxon>Mariprofundaceae</taxon>
        <taxon>Mariprofundus</taxon>
    </lineage>
</organism>
<proteinExistence type="inferred from homology"/>
<keyword evidence="2 6" id="KW-0808">Transferase</keyword>
<evidence type="ECO:0000256" key="4">
    <source>
        <dbReference type="ARBA" id="ARBA00023145"/>
    </source>
</evidence>
<evidence type="ECO:0000256" key="5">
    <source>
        <dbReference type="SAM" id="MobiDB-lite"/>
    </source>
</evidence>
<keyword evidence="3 6" id="KW-0378">Hydrolase</keyword>
<keyword evidence="7" id="KW-1185">Reference proteome</keyword>
<evidence type="ECO:0000313" key="6">
    <source>
        <dbReference type="EMBL" id="ATX81489.1"/>
    </source>
</evidence>
<name>A0A2K8L5H1_9PROT</name>
<dbReference type="InterPro" id="IPR029055">
    <property type="entry name" value="Ntn_hydrolases_N"/>
</dbReference>